<dbReference type="NCBIfam" id="TIGR02814">
    <property type="entry name" value="pfaD_fam"/>
    <property type="match status" value="1"/>
</dbReference>
<dbReference type="InterPro" id="IPR013785">
    <property type="entry name" value="Aldolase_TIM"/>
</dbReference>
<keyword evidence="4" id="KW-1185">Reference proteome</keyword>
<dbReference type="InterPro" id="IPR014179">
    <property type="entry name" value="PfaD-like_TIM-barrel"/>
</dbReference>
<feature type="domain" description="[Acyl-carrier-protein] S-malonyltransferase-like inserted helical" evidence="2">
    <location>
        <begin position="371"/>
        <end position="450"/>
    </location>
</feature>
<gene>
    <name evidence="3" type="ORF">ACFQ3T_08985</name>
</gene>
<name>A0ABW3QR74_9PSEU</name>
<organism evidence="3 4">
    <name type="scientific">Saccharothrix hoggarensis</name>
    <dbReference type="NCBI Taxonomy" id="913853"/>
    <lineage>
        <taxon>Bacteria</taxon>
        <taxon>Bacillati</taxon>
        <taxon>Actinomycetota</taxon>
        <taxon>Actinomycetes</taxon>
        <taxon>Pseudonocardiales</taxon>
        <taxon>Pseudonocardiaceae</taxon>
        <taxon>Saccharothrix</taxon>
    </lineage>
</organism>
<comment type="caution">
    <text evidence="3">The sequence shown here is derived from an EMBL/GenBank/DDBJ whole genome shotgun (WGS) entry which is preliminary data.</text>
</comment>
<sequence length="520" mass="56239">MTATIGATTVVRTDPEGVYETLTRLHEPCYVVRTDHGVGVTTARPADDSSVVAAVGPLPPEQLGSPEFRAHHGVRYAYVAGAMAGGIASEDLVIALARAGYLASFGAAGLLPDRVEAALRRFAAEIPGLPFAANLIHSPSEEELERRAVELYLRHGVRCVEASAFMDLTPHVVRYRLAGLKRGPHGVVAENRLIAKVSRVEVADRFLRPAPPATVSRLLADGLITAEQAELAAHVPLADDITAEADSGGHTDRRPLTVLFPSILRQRDLVRRELGYTVRVGAAGGIGTPHAAAAAFAMGADYVVTGSVNQACLESGTSDATRKLLASAGAADVEMAPAADMFELGVELQVLKKGTLFPMRAKRLYELYRTYDGLEALPPAERDRLERQVLRRPVDDVWQDVVEYFTRRDPDQLRRAADDPKRRMALVFRWYLGMASRWAVVGDADRTADFQVWCGPAMGAFNEWVRGSYLAAPANRRVADVAGHLLTGAAFTTRVRQLAVNGVRLPALCGDYRPVPKVAS</sequence>
<evidence type="ECO:0000313" key="3">
    <source>
        <dbReference type="EMBL" id="MFD1147257.1"/>
    </source>
</evidence>
<dbReference type="Pfam" id="PF03060">
    <property type="entry name" value="NMO"/>
    <property type="match status" value="1"/>
</dbReference>
<proteinExistence type="predicted"/>
<dbReference type="EMBL" id="JBHTLK010000031">
    <property type="protein sequence ID" value="MFD1147257.1"/>
    <property type="molecule type" value="Genomic_DNA"/>
</dbReference>
<dbReference type="Gene3D" id="3.20.20.70">
    <property type="entry name" value="Aldolase class I"/>
    <property type="match status" value="1"/>
</dbReference>
<dbReference type="InterPro" id="IPR040981">
    <property type="entry name" value="PfaD_N"/>
</dbReference>
<dbReference type="Pfam" id="PF18328">
    <property type="entry name" value="PfaD_N"/>
    <property type="match status" value="1"/>
</dbReference>
<dbReference type="RefSeq" id="WP_380722230.1">
    <property type="nucleotide sequence ID" value="NZ_JBHTLK010000031.1"/>
</dbReference>
<evidence type="ECO:0000313" key="4">
    <source>
        <dbReference type="Proteomes" id="UP001597168"/>
    </source>
</evidence>
<dbReference type="PANTHER" id="PTHR32332:SF20">
    <property type="entry name" value="2-NITROPROPANE DIOXYGENASE-LIKE PROTEIN"/>
    <property type="match status" value="1"/>
</dbReference>
<dbReference type="Proteomes" id="UP001597168">
    <property type="component" value="Unassembled WGS sequence"/>
</dbReference>
<dbReference type="InterPro" id="IPR049489">
    <property type="entry name" value="FabD-like_helical_ins"/>
</dbReference>
<dbReference type="CDD" id="cd04742">
    <property type="entry name" value="NPD_FabD"/>
    <property type="match status" value="1"/>
</dbReference>
<evidence type="ECO:0000259" key="2">
    <source>
        <dbReference type="Pfam" id="PF21607"/>
    </source>
</evidence>
<evidence type="ECO:0000259" key="1">
    <source>
        <dbReference type="Pfam" id="PF18328"/>
    </source>
</evidence>
<accession>A0ABW3QR74</accession>
<protein>
    <submittedName>
        <fullName evidence="3">PfaD family polyunsaturated fatty acid/polyketide biosynthesis protein</fullName>
    </submittedName>
</protein>
<dbReference type="Pfam" id="PF21607">
    <property type="entry name" value="FabD_helical_ins"/>
    <property type="match status" value="1"/>
</dbReference>
<feature type="domain" description="Fatty acid synthase subunit PfaD N-terminal" evidence="1">
    <location>
        <begin position="6"/>
        <end position="42"/>
    </location>
</feature>
<reference evidence="4" key="1">
    <citation type="journal article" date="2019" name="Int. J. Syst. Evol. Microbiol.">
        <title>The Global Catalogue of Microorganisms (GCM) 10K type strain sequencing project: providing services to taxonomists for standard genome sequencing and annotation.</title>
        <authorList>
            <consortium name="The Broad Institute Genomics Platform"/>
            <consortium name="The Broad Institute Genome Sequencing Center for Infectious Disease"/>
            <person name="Wu L."/>
            <person name="Ma J."/>
        </authorList>
    </citation>
    <scope>NUCLEOTIDE SEQUENCE [LARGE SCALE GENOMIC DNA]</scope>
    <source>
        <strain evidence="4">CCUG 60214</strain>
    </source>
</reference>
<dbReference type="SUPFAM" id="SSF51412">
    <property type="entry name" value="Inosine monophosphate dehydrogenase (IMPDH)"/>
    <property type="match status" value="1"/>
</dbReference>
<dbReference type="PANTHER" id="PTHR32332">
    <property type="entry name" value="2-NITROPROPANE DIOXYGENASE"/>
    <property type="match status" value="1"/>
</dbReference>